<keyword evidence="3" id="KW-1185">Reference proteome</keyword>
<accession>A0ABQ6BKR7</accession>
<feature type="signal peptide" evidence="1">
    <location>
        <begin position="1"/>
        <end position="23"/>
    </location>
</feature>
<dbReference type="EMBL" id="BSOY01000005">
    <property type="protein sequence ID" value="GLS00453.1"/>
    <property type="molecule type" value="Genomic_DNA"/>
</dbReference>
<comment type="caution">
    <text evidence="2">The sequence shown here is derived from an EMBL/GenBank/DDBJ whole genome shotgun (WGS) entry which is preliminary data.</text>
</comment>
<dbReference type="Proteomes" id="UP001156921">
    <property type="component" value="Unassembled WGS sequence"/>
</dbReference>
<feature type="chain" id="PRO_5047126634" evidence="1">
    <location>
        <begin position="24"/>
        <end position="155"/>
    </location>
</feature>
<evidence type="ECO:0000313" key="3">
    <source>
        <dbReference type="Proteomes" id="UP001156921"/>
    </source>
</evidence>
<gene>
    <name evidence="2" type="ORF">GCM10007859_04590</name>
</gene>
<evidence type="ECO:0000313" key="2">
    <source>
        <dbReference type="EMBL" id="GLS00453.1"/>
    </source>
</evidence>
<evidence type="ECO:0000256" key="1">
    <source>
        <dbReference type="SAM" id="SignalP"/>
    </source>
</evidence>
<proteinExistence type="predicted"/>
<organism evidence="2 3">
    <name type="scientific">Brevundimonas denitrificans</name>
    <dbReference type="NCBI Taxonomy" id="1443434"/>
    <lineage>
        <taxon>Bacteria</taxon>
        <taxon>Pseudomonadati</taxon>
        <taxon>Pseudomonadota</taxon>
        <taxon>Alphaproteobacteria</taxon>
        <taxon>Caulobacterales</taxon>
        <taxon>Caulobacteraceae</taxon>
        <taxon>Brevundimonas</taxon>
    </lineage>
</organism>
<protein>
    <submittedName>
        <fullName evidence="2">Uncharacterized protein</fullName>
    </submittedName>
</protein>
<reference evidence="3" key="1">
    <citation type="journal article" date="2019" name="Int. J. Syst. Evol. Microbiol.">
        <title>The Global Catalogue of Microorganisms (GCM) 10K type strain sequencing project: providing services to taxonomists for standard genome sequencing and annotation.</title>
        <authorList>
            <consortium name="The Broad Institute Genomics Platform"/>
            <consortium name="The Broad Institute Genome Sequencing Center for Infectious Disease"/>
            <person name="Wu L."/>
            <person name="Ma J."/>
        </authorList>
    </citation>
    <scope>NUCLEOTIDE SEQUENCE [LARGE SCALE GENOMIC DNA]</scope>
    <source>
        <strain evidence="3">NBRC 110107</strain>
    </source>
</reference>
<dbReference type="RefSeq" id="WP_284220688.1">
    <property type="nucleotide sequence ID" value="NZ_BSOY01000005.1"/>
</dbReference>
<sequence>MLKIAIPAVAALGLIAFAARSQATNLDVQTGAAPMGWHLSHEGSLAKLAYGVENSDQLALMMTCEQGQTQATVYGDVQPASPRLTKASMRTAIDPLSGGLADEMRISVRDPALRQLARSGKMTVEAEAGQFELSADPAERRLINEFFAYCGSDRV</sequence>
<keyword evidence="1" id="KW-0732">Signal</keyword>
<name>A0ABQ6BKR7_9CAUL</name>